<sequence length="60" mass="6635">MEALSFLFLYKQKFSADFSGDECLLIRLQALVFSLPPELKNGFASLLLGILQIPSLKAST</sequence>
<protein>
    <submittedName>
        <fullName evidence="1">Uncharacterized protein</fullName>
    </submittedName>
</protein>
<accession>A0A2T5I6R8</accession>
<evidence type="ECO:0000313" key="2">
    <source>
        <dbReference type="Proteomes" id="UP000244152"/>
    </source>
</evidence>
<dbReference type="EMBL" id="QAOK01000026">
    <property type="protein sequence ID" value="PTQ79513.1"/>
    <property type="molecule type" value="Genomic_DNA"/>
</dbReference>
<gene>
    <name evidence="1" type="ORF">C8R21_1265</name>
</gene>
<evidence type="ECO:0000313" key="1">
    <source>
        <dbReference type="EMBL" id="PTQ79513.1"/>
    </source>
</evidence>
<reference evidence="1 2" key="1">
    <citation type="submission" date="2018-04" db="EMBL/GenBank/DDBJ databases">
        <title>Active sludge and wastewater microbial communities from Klosterneuburg, Austria.</title>
        <authorList>
            <person name="Wagner M."/>
        </authorList>
    </citation>
    <scope>NUCLEOTIDE SEQUENCE [LARGE SCALE GENOMIC DNA]</scope>
    <source>
        <strain evidence="1 2">Nl12</strain>
    </source>
</reference>
<dbReference type="AlphaFoldDB" id="A0A2T5I6R8"/>
<organism evidence="1 2">
    <name type="scientific">Nitrosospira multiformis</name>
    <dbReference type="NCBI Taxonomy" id="1231"/>
    <lineage>
        <taxon>Bacteria</taxon>
        <taxon>Pseudomonadati</taxon>
        <taxon>Pseudomonadota</taxon>
        <taxon>Betaproteobacteria</taxon>
        <taxon>Nitrosomonadales</taxon>
        <taxon>Nitrosomonadaceae</taxon>
        <taxon>Nitrosospira</taxon>
    </lineage>
</organism>
<comment type="caution">
    <text evidence="1">The sequence shown here is derived from an EMBL/GenBank/DDBJ whole genome shotgun (WGS) entry which is preliminary data.</text>
</comment>
<proteinExistence type="predicted"/>
<dbReference type="Proteomes" id="UP000244152">
    <property type="component" value="Unassembled WGS sequence"/>
</dbReference>
<name>A0A2T5I6R8_9PROT</name>